<dbReference type="InParanoid" id="A0A3N4LGQ1"/>
<accession>A0A3N4LGQ1</accession>
<dbReference type="Proteomes" id="UP000267821">
    <property type="component" value="Unassembled WGS sequence"/>
</dbReference>
<protein>
    <submittedName>
        <fullName evidence="1">Uncharacterized protein</fullName>
    </submittedName>
</protein>
<sequence>MLLAKIEKDWKGKWQVARAEDLMQDLINRKLVVTMEEHEVTKKELAETKKELVRVEEAHDKSISILMARLEKVEQRWMPVQN</sequence>
<evidence type="ECO:0000313" key="1">
    <source>
        <dbReference type="EMBL" id="RPB22060.1"/>
    </source>
</evidence>
<organism evidence="1 2">
    <name type="scientific">Terfezia boudieri ATCC MYA-4762</name>
    <dbReference type="NCBI Taxonomy" id="1051890"/>
    <lineage>
        <taxon>Eukaryota</taxon>
        <taxon>Fungi</taxon>
        <taxon>Dikarya</taxon>
        <taxon>Ascomycota</taxon>
        <taxon>Pezizomycotina</taxon>
        <taxon>Pezizomycetes</taxon>
        <taxon>Pezizales</taxon>
        <taxon>Pezizaceae</taxon>
        <taxon>Terfezia</taxon>
    </lineage>
</organism>
<name>A0A3N4LGQ1_9PEZI</name>
<reference evidence="1 2" key="1">
    <citation type="journal article" date="2018" name="Nat. Ecol. Evol.">
        <title>Pezizomycetes genomes reveal the molecular basis of ectomycorrhizal truffle lifestyle.</title>
        <authorList>
            <person name="Murat C."/>
            <person name="Payen T."/>
            <person name="Noel B."/>
            <person name="Kuo A."/>
            <person name="Morin E."/>
            <person name="Chen J."/>
            <person name="Kohler A."/>
            <person name="Krizsan K."/>
            <person name="Balestrini R."/>
            <person name="Da Silva C."/>
            <person name="Montanini B."/>
            <person name="Hainaut M."/>
            <person name="Levati E."/>
            <person name="Barry K.W."/>
            <person name="Belfiori B."/>
            <person name="Cichocki N."/>
            <person name="Clum A."/>
            <person name="Dockter R.B."/>
            <person name="Fauchery L."/>
            <person name="Guy J."/>
            <person name="Iotti M."/>
            <person name="Le Tacon F."/>
            <person name="Lindquist E.A."/>
            <person name="Lipzen A."/>
            <person name="Malagnac F."/>
            <person name="Mello A."/>
            <person name="Molinier V."/>
            <person name="Miyauchi S."/>
            <person name="Poulain J."/>
            <person name="Riccioni C."/>
            <person name="Rubini A."/>
            <person name="Sitrit Y."/>
            <person name="Splivallo R."/>
            <person name="Traeger S."/>
            <person name="Wang M."/>
            <person name="Zifcakova L."/>
            <person name="Wipf D."/>
            <person name="Zambonelli A."/>
            <person name="Paolocci F."/>
            <person name="Nowrousian M."/>
            <person name="Ottonello S."/>
            <person name="Baldrian P."/>
            <person name="Spatafora J.W."/>
            <person name="Henrissat B."/>
            <person name="Nagy L.G."/>
            <person name="Aury J.M."/>
            <person name="Wincker P."/>
            <person name="Grigoriev I.V."/>
            <person name="Bonfante P."/>
            <person name="Martin F.M."/>
        </authorList>
    </citation>
    <scope>NUCLEOTIDE SEQUENCE [LARGE SCALE GENOMIC DNA]</scope>
    <source>
        <strain evidence="1 2">ATCC MYA-4762</strain>
    </source>
</reference>
<gene>
    <name evidence="1" type="ORF">L211DRAFT_840164</name>
</gene>
<keyword evidence="2" id="KW-1185">Reference proteome</keyword>
<proteinExistence type="predicted"/>
<dbReference type="EMBL" id="ML121555">
    <property type="protein sequence ID" value="RPB22060.1"/>
    <property type="molecule type" value="Genomic_DNA"/>
</dbReference>
<dbReference type="AlphaFoldDB" id="A0A3N4LGQ1"/>
<dbReference type="OrthoDB" id="5457140at2759"/>
<evidence type="ECO:0000313" key="2">
    <source>
        <dbReference type="Proteomes" id="UP000267821"/>
    </source>
</evidence>